<feature type="region of interest" description="Disordered" evidence="3">
    <location>
        <begin position="467"/>
        <end position="539"/>
    </location>
</feature>
<evidence type="ECO:0000256" key="2">
    <source>
        <dbReference type="RuleBase" id="RU000682"/>
    </source>
</evidence>
<evidence type="ECO:0000259" key="4">
    <source>
        <dbReference type="PROSITE" id="PS50071"/>
    </source>
</evidence>
<feature type="region of interest" description="Disordered" evidence="3">
    <location>
        <begin position="402"/>
        <end position="435"/>
    </location>
</feature>
<dbReference type="RefSeq" id="XP_066612304.1">
    <property type="nucleotide sequence ID" value="XM_066759657.1"/>
</dbReference>
<reference evidence="5" key="1">
    <citation type="submission" date="2015-01" db="EMBL/GenBank/DDBJ databases">
        <authorList>
            <consortium name="The Broad Institute Genomics Platform"/>
            <person name="Cuomo C."/>
            <person name="Litvintseva A."/>
            <person name="Chen Y."/>
            <person name="Heitman J."/>
            <person name="Sun S."/>
            <person name="Springer D."/>
            <person name="Dromer F."/>
            <person name="Young S."/>
            <person name="Zeng Q."/>
            <person name="Gargeya S."/>
            <person name="Abouelleil A."/>
            <person name="Alvarado L."/>
            <person name="Chapman S.B."/>
            <person name="Gainer-Dewar J."/>
            <person name="Goldberg J."/>
            <person name="Griggs A."/>
            <person name="Gujja S."/>
            <person name="Hansen M."/>
            <person name="Howarth C."/>
            <person name="Imamovic A."/>
            <person name="Larimer J."/>
            <person name="Murphy C."/>
            <person name="Naylor J."/>
            <person name="Pearson M."/>
            <person name="Priest M."/>
            <person name="Roberts A."/>
            <person name="Saif S."/>
            <person name="Shea T."/>
            <person name="Sykes S."/>
            <person name="Wortman J."/>
            <person name="Nusbaum C."/>
            <person name="Birren B."/>
        </authorList>
    </citation>
    <scope>NUCLEOTIDE SEQUENCE</scope>
    <source>
        <strain evidence="5">IND107</strain>
    </source>
</reference>
<protein>
    <recommendedName>
        <fullName evidence="4">Homeobox domain-containing protein</fullName>
    </recommendedName>
</protein>
<dbReference type="SMART" id="SM00389">
    <property type="entry name" value="HOX"/>
    <property type="match status" value="1"/>
</dbReference>
<dbReference type="InterPro" id="IPR001356">
    <property type="entry name" value="HD"/>
</dbReference>
<dbReference type="Proteomes" id="UP000054399">
    <property type="component" value="Unassembled WGS sequence"/>
</dbReference>
<feature type="region of interest" description="Disordered" evidence="3">
    <location>
        <begin position="735"/>
        <end position="782"/>
    </location>
</feature>
<reference evidence="5" key="2">
    <citation type="submission" date="2024-01" db="EMBL/GenBank/DDBJ databases">
        <title>Comparative genomics of Cryptococcus and Kwoniella reveals pathogenesis evolution and contrasting modes of karyotype evolution via chromosome fusion or intercentromeric recombination.</title>
        <authorList>
            <person name="Coelho M.A."/>
            <person name="David-Palma M."/>
            <person name="Shea T."/>
            <person name="Bowers K."/>
            <person name="Mcginley-Smith S."/>
            <person name="Mohammad A.W."/>
            <person name="Gnirke A."/>
            <person name="Yurkov A.M."/>
            <person name="Nowrousian M."/>
            <person name="Sun S."/>
            <person name="Cuomo C.A."/>
            <person name="Heitman J."/>
        </authorList>
    </citation>
    <scope>NUCLEOTIDE SEQUENCE</scope>
    <source>
        <strain evidence="5">IND107</strain>
    </source>
</reference>
<sequence length="782" mass="86500">MSHKPATPGKKVFKSYQIIERTYNPTYRFEATSAQWIEADVHGRYLTQIRESWREPNIASQCSSSSSSHRHHPSSQPISSSSSSSSSWGCEARHPPSNADRSSYLAPPPLVPYITPSTGPFAPSLHEQPLSSDERHSMLRVDGRSSAFVQCSPQEHGITAAKGGSHRFPPLQSALRSYYEDIPFSRNTRKAYSNSQTPTMMQLSKFNTVEPKDVNTGLLQHEMEVRSERFQSELVTSSICQRTTGEARPDSLAITSNQPIQQAPAACSSHSFQRRSRSLSQSSQHSQNTHFSRESRRSSHSQAEPISREYSVSSNESGQAGGSAAPSEDPYSKKTHFSRKSRGGEKKKRTRALMTHLQQTGLMGLWKKTKFPTSGDREALGQEIGLTSRQVQVWFQNQRQKSRKTLMENGGVPEGEDPADYEDLQKSPRSRRLSMDREEKVLPCIGASGGPSGMAYDRKGVNIGLESEGQNDAYDSPTSDLGPLNELSNRRSMSPHGRSRYERGAVSYLPHNVTSSNPYQSPRPLRPHTYPYHHPPPFPSTNPWHHAQYPSVSQSPRSATGSLSFGDLHYSCIPFDASAVPGSRRRTSVGMLDSQASMVSQSFEPPPTTMQQRRARPYYRRRSVSPEHLKAIGLPTGMLLSIPVTSSYATFMHGADAPQFTGQANACSGPAEYSTRSRADTWLGLPPARQHLNTSQTTDAVASHLPPTLARVAISGPVEGGEELPAIARGMEDDVNPQSFTTREEAGSPRKRSSFWRAEARRVRTRGREVEGGKEDSCHLGH</sequence>
<feature type="compositionally biased region" description="Basic and acidic residues" evidence="3">
    <location>
        <begin position="758"/>
        <end position="782"/>
    </location>
</feature>
<evidence type="ECO:0000256" key="3">
    <source>
        <dbReference type="SAM" id="MobiDB-lite"/>
    </source>
</evidence>
<feature type="region of interest" description="Disordered" evidence="3">
    <location>
        <begin position="56"/>
        <end position="109"/>
    </location>
</feature>
<keyword evidence="1 2" id="KW-0371">Homeobox</keyword>
<keyword evidence="6" id="KW-1185">Reference proteome</keyword>
<feature type="DNA-binding region" description="Homeobox" evidence="1">
    <location>
        <begin position="347"/>
        <end position="406"/>
    </location>
</feature>
<evidence type="ECO:0000313" key="6">
    <source>
        <dbReference type="Proteomes" id="UP000054399"/>
    </source>
</evidence>
<dbReference type="GeneID" id="91992056"/>
<name>A0ABR3BMB6_9TREE</name>
<dbReference type="InterPro" id="IPR009057">
    <property type="entry name" value="Homeodomain-like_sf"/>
</dbReference>
<dbReference type="Pfam" id="PF00046">
    <property type="entry name" value="Homeodomain"/>
    <property type="match status" value="1"/>
</dbReference>
<dbReference type="PROSITE" id="PS50071">
    <property type="entry name" value="HOMEOBOX_2"/>
    <property type="match status" value="1"/>
</dbReference>
<dbReference type="Gene3D" id="1.10.10.60">
    <property type="entry name" value="Homeodomain-like"/>
    <property type="match status" value="1"/>
</dbReference>
<keyword evidence="1 2" id="KW-0238">DNA-binding</keyword>
<feature type="compositionally biased region" description="Basic residues" evidence="3">
    <location>
        <begin position="333"/>
        <end position="350"/>
    </location>
</feature>
<feature type="compositionally biased region" description="Low complexity" evidence="3">
    <location>
        <begin position="278"/>
        <end position="287"/>
    </location>
</feature>
<organism evidence="5 6">
    <name type="scientific">Cryptococcus tetragattii IND107</name>
    <dbReference type="NCBI Taxonomy" id="1296105"/>
    <lineage>
        <taxon>Eukaryota</taxon>
        <taxon>Fungi</taxon>
        <taxon>Dikarya</taxon>
        <taxon>Basidiomycota</taxon>
        <taxon>Agaricomycotina</taxon>
        <taxon>Tremellomycetes</taxon>
        <taxon>Tremellales</taxon>
        <taxon>Cryptococcaceae</taxon>
        <taxon>Cryptococcus</taxon>
        <taxon>Cryptococcus gattii species complex</taxon>
    </lineage>
</organism>
<dbReference type="PANTHER" id="PTHR46255">
    <property type="entry name" value="SHORT STATURE HOMEOBOX"/>
    <property type="match status" value="1"/>
</dbReference>
<gene>
    <name evidence="5" type="ORF">I308_105200</name>
</gene>
<dbReference type="InterPro" id="IPR052631">
    <property type="entry name" value="Paired_homeobox_Bicoid"/>
</dbReference>
<feature type="domain" description="Homeobox" evidence="4">
    <location>
        <begin position="345"/>
        <end position="405"/>
    </location>
</feature>
<proteinExistence type="predicted"/>
<feature type="compositionally biased region" description="Low complexity" evidence="3">
    <location>
        <begin position="74"/>
        <end position="87"/>
    </location>
</feature>
<comment type="subcellular location">
    <subcellularLocation>
        <location evidence="1 2">Nucleus</location>
    </subcellularLocation>
</comment>
<dbReference type="SUPFAM" id="SSF46689">
    <property type="entry name" value="Homeodomain-like"/>
    <property type="match status" value="1"/>
</dbReference>
<dbReference type="PANTHER" id="PTHR46255:SF3">
    <property type="entry name" value="HOMEOBOX DOMAIN-CONTAINING PROTEIN"/>
    <property type="match status" value="1"/>
</dbReference>
<keyword evidence="1 2" id="KW-0539">Nucleus</keyword>
<feature type="region of interest" description="Disordered" evidence="3">
    <location>
        <begin position="598"/>
        <end position="618"/>
    </location>
</feature>
<comment type="caution">
    <text evidence="5">The sequence shown here is derived from an EMBL/GenBank/DDBJ whole genome shotgun (WGS) entry which is preliminary data.</text>
</comment>
<accession>A0ABR3BMB6</accession>
<dbReference type="CDD" id="cd00086">
    <property type="entry name" value="homeodomain"/>
    <property type="match status" value="1"/>
</dbReference>
<feature type="region of interest" description="Disordered" evidence="3">
    <location>
        <begin position="260"/>
        <end position="350"/>
    </location>
</feature>
<evidence type="ECO:0000313" key="5">
    <source>
        <dbReference type="EMBL" id="KAL0243937.1"/>
    </source>
</evidence>
<dbReference type="EMBL" id="ATAM02000009">
    <property type="protein sequence ID" value="KAL0243937.1"/>
    <property type="molecule type" value="Genomic_DNA"/>
</dbReference>
<evidence type="ECO:0000256" key="1">
    <source>
        <dbReference type="PROSITE-ProRule" id="PRU00108"/>
    </source>
</evidence>